<reference evidence="3 4" key="1">
    <citation type="journal article" date="2019" name="Int. J. Syst. Evol. Microbiol.">
        <title>Rufibacter sediminis sp. nov., isolated from freshwater lake sediment.</title>
        <authorList>
            <person name="Qu J.H."/>
            <person name="Zhang L.J."/>
            <person name="Fu Y.H."/>
            <person name="Li H.F."/>
        </authorList>
    </citation>
    <scope>NUCLEOTIDE SEQUENCE [LARGE SCALE GENOMIC DNA]</scope>
    <source>
        <strain evidence="3 4">H-1</strain>
    </source>
</reference>
<gene>
    <name evidence="3" type="ORF">H7U12_17505</name>
</gene>
<keyword evidence="2" id="KW-0732">Signal</keyword>
<feature type="signal peptide" evidence="2">
    <location>
        <begin position="1"/>
        <end position="19"/>
    </location>
</feature>
<feature type="compositionally biased region" description="Basic and acidic residues" evidence="1">
    <location>
        <begin position="55"/>
        <end position="99"/>
    </location>
</feature>
<evidence type="ECO:0000256" key="2">
    <source>
        <dbReference type="SAM" id="SignalP"/>
    </source>
</evidence>
<feature type="compositionally biased region" description="Polar residues" evidence="1">
    <location>
        <begin position="20"/>
        <end position="29"/>
    </location>
</feature>
<comment type="caution">
    <text evidence="3">The sequence shown here is derived from an EMBL/GenBank/DDBJ whole genome shotgun (WGS) entry which is preliminary data.</text>
</comment>
<proteinExistence type="predicted"/>
<evidence type="ECO:0000313" key="4">
    <source>
        <dbReference type="Proteomes" id="UP000659698"/>
    </source>
</evidence>
<organism evidence="3 4">
    <name type="scientific">Rufibacter sediminis</name>
    <dbReference type="NCBI Taxonomy" id="2762756"/>
    <lineage>
        <taxon>Bacteria</taxon>
        <taxon>Pseudomonadati</taxon>
        <taxon>Bacteroidota</taxon>
        <taxon>Cytophagia</taxon>
        <taxon>Cytophagales</taxon>
        <taxon>Hymenobacteraceae</taxon>
        <taxon>Rufibacter</taxon>
    </lineage>
</organism>
<feature type="chain" id="PRO_5046422182" evidence="2">
    <location>
        <begin position="20"/>
        <end position="236"/>
    </location>
</feature>
<name>A0ABR6VWD7_9BACT</name>
<sequence length="236" mass="25241">MKKLAFIVAAFLVAGTSFAQTTSTSQEPKTQTTHGTTVSSTAHTELTADASGKGETVREVAKAKVEKTKEKKEKTTKSLKDEETSQREAALTRKEETKTRKAAAKSQTQEGLEAAAQKRAEQKAKARKKVTQTEAEAKVKSNANLKAARPDHDNHGETVSTVAKETEVTGQEKGQLVKQAASEKRQRAGRIETETSVTAKTRTSSARRHTKVTTGASAKGVKPVKVNAGANLKAGK</sequence>
<feature type="compositionally biased region" description="Low complexity" evidence="1">
    <location>
        <begin position="30"/>
        <end position="44"/>
    </location>
</feature>
<keyword evidence="4" id="KW-1185">Reference proteome</keyword>
<protein>
    <submittedName>
        <fullName evidence="3">Uncharacterized protein</fullName>
    </submittedName>
</protein>
<dbReference type="RefSeq" id="WP_186640407.1">
    <property type="nucleotide sequence ID" value="NZ_JACOAF010000041.1"/>
</dbReference>
<feature type="compositionally biased region" description="Basic and acidic residues" evidence="1">
    <location>
        <begin position="181"/>
        <end position="193"/>
    </location>
</feature>
<evidence type="ECO:0000313" key="3">
    <source>
        <dbReference type="EMBL" id="MBC3541495.1"/>
    </source>
</evidence>
<accession>A0ABR6VWD7</accession>
<dbReference type="Proteomes" id="UP000659698">
    <property type="component" value="Unassembled WGS sequence"/>
</dbReference>
<feature type="region of interest" description="Disordered" evidence="1">
    <location>
        <begin position="20"/>
        <end position="220"/>
    </location>
</feature>
<evidence type="ECO:0000256" key="1">
    <source>
        <dbReference type="SAM" id="MobiDB-lite"/>
    </source>
</evidence>
<feature type="compositionally biased region" description="Polar residues" evidence="1">
    <location>
        <begin position="194"/>
        <end position="204"/>
    </location>
</feature>
<dbReference type="EMBL" id="JACOAF010000041">
    <property type="protein sequence ID" value="MBC3541495.1"/>
    <property type="molecule type" value="Genomic_DNA"/>
</dbReference>